<dbReference type="Gene3D" id="3.40.720.10">
    <property type="entry name" value="Alkaline Phosphatase, subunit A"/>
    <property type="match status" value="1"/>
</dbReference>
<feature type="region of interest" description="Disordered" evidence="1">
    <location>
        <begin position="1"/>
        <end position="21"/>
    </location>
</feature>
<dbReference type="InterPro" id="IPR000917">
    <property type="entry name" value="Sulfatase_N"/>
</dbReference>
<protein>
    <submittedName>
        <fullName evidence="4">Sulfatase-like hydrolase/transferase</fullName>
    </submittedName>
</protein>
<keyword evidence="4" id="KW-0378">Hydrolase</keyword>
<evidence type="ECO:0000313" key="5">
    <source>
        <dbReference type="Proteomes" id="UP000463388"/>
    </source>
</evidence>
<proteinExistence type="predicted"/>
<dbReference type="GO" id="GO:0016740">
    <property type="term" value="F:transferase activity"/>
    <property type="evidence" value="ECO:0007669"/>
    <property type="project" value="UniProtKB-KW"/>
</dbReference>
<dbReference type="InterPro" id="IPR017850">
    <property type="entry name" value="Alkaline_phosphatase_core_sf"/>
</dbReference>
<keyword evidence="2" id="KW-1133">Transmembrane helix</keyword>
<feature type="transmembrane region" description="Helical" evidence="2">
    <location>
        <begin position="223"/>
        <end position="246"/>
    </location>
</feature>
<accession>A0A6N8JND6</accession>
<feature type="transmembrane region" description="Helical" evidence="2">
    <location>
        <begin position="294"/>
        <end position="312"/>
    </location>
</feature>
<organism evidence="4 5">
    <name type="scientific">Adlercreutzia mucosicola</name>
    <dbReference type="NCBI Taxonomy" id="580026"/>
    <lineage>
        <taxon>Bacteria</taxon>
        <taxon>Bacillati</taxon>
        <taxon>Actinomycetota</taxon>
        <taxon>Coriobacteriia</taxon>
        <taxon>Eggerthellales</taxon>
        <taxon>Eggerthellaceae</taxon>
        <taxon>Adlercreutzia</taxon>
    </lineage>
</organism>
<dbReference type="EMBL" id="WSRR01000003">
    <property type="protein sequence ID" value="MVX60350.1"/>
    <property type="molecule type" value="Genomic_DNA"/>
</dbReference>
<feature type="transmembrane region" description="Helical" evidence="2">
    <location>
        <begin position="70"/>
        <end position="89"/>
    </location>
</feature>
<feature type="transmembrane region" description="Helical" evidence="2">
    <location>
        <begin position="258"/>
        <end position="282"/>
    </location>
</feature>
<evidence type="ECO:0000313" key="4">
    <source>
        <dbReference type="EMBL" id="MVX60350.1"/>
    </source>
</evidence>
<dbReference type="Proteomes" id="UP000463388">
    <property type="component" value="Unassembled WGS sequence"/>
</dbReference>
<evidence type="ECO:0000256" key="1">
    <source>
        <dbReference type="SAM" id="MobiDB-lite"/>
    </source>
</evidence>
<keyword evidence="2" id="KW-0472">Membrane</keyword>
<evidence type="ECO:0000256" key="2">
    <source>
        <dbReference type="SAM" id="Phobius"/>
    </source>
</evidence>
<dbReference type="AlphaFoldDB" id="A0A6N8JND6"/>
<keyword evidence="5" id="KW-1185">Reference proteome</keyword>
<feature type="domain" description="Sulfatase N-terminal" evidence="3">
    <location>
        <begin position="484"/>
        <end position="645"/>
    </location>
</feature>
<feature type="transmembrane region" description="Helical" evidence="2">
    <location>
        <begin position="157"/>
        <end position="174"/>
    </location>
</feature>
<name>A0A6N8JND6_9ACTN</name>
<comment type="caution">
    <text evidence="4">The sequence shown here is derived from an EMBL/GenBank/DDBJ whole genome shotgun (WGS) entry which is preliminary data.</text>
</comment>
<evidence type="ECO:0000259" key="3">
    <source>
        <dbReference type="Pfam" id="PF00884"/>
    </source>
</evidence>
<sequence>MPFSQNNRNDRATAAPPKQTMTRKRITMQRRKALLAAHDALAILATACVLVAGFPSVALAYVDPSVMTYTIQALAGVAVALSAVLGVAFRRSRRALMRLLHIDENSGKYVEGDVHPIDPSEPGAAELLAAADDAARRRRNDSGPSPQTRTLNWSQRLIRSAVASLFTIGTLFVLPPLEIVGGTTSGLLFDLFAIVPLVTAFGVALAVLCALGLALLRGRAFDIGIGVMVAIGLGAYLQAMLMNAMLPVADGTSLDLSQFASITVISTIVWIAIIAAALWVALKHVRVERAATMVIAVGLVIVQGVGAASLIAHHTPSEDQRRATVTATREGLYTLSKSDNVVVFVLDTYDARYLNEVLEENPAALDEFSGFTYFRNATPSMVPTRYGIPFLLTGRAPDGTQTFTDFTQTWFEKSHFLSDIQNAGYTLGVYSDSMGTDVVNAEPYVMNIHERRASSMDPGQMLKVLIRVSLYRDMPWALKPWFWFTTDDLNRAFSSGGPEEERPYTVDDAHFFEGLQGQGLSLNNEGKSFRFIHLLGPHKPYTLDANGNTPGGETSLTEQAQGTLKIVDEYLRQMKELGIYDNATILVTADHGNWQLSPEGITEPTSVIMLVKPAENSEEAAQPLQTSDVPTGHLDYAATVIDAVGGDGSSYGTPIFEVTDEARPRFYWSTTTDYHEDMDWTQYEIDGDVLDWNDWKATGTVIEIPNKNRPLDE</sequence>
<keyword evidence="4" id="KW-0808">Transferase</keyword>
<dbReference type="SUPFAM" id="SSF53649">
    <property type="entry name" value="Alkaline phosphatase-like"/>
    <property type="match status" value="1"/>
</dbReference>
<feature type="transmembrane region" description="Helical" evidence="2">
    <location>
        <begin position="194"/>
        <end position="216"/>
    </location>
</feature>
<dbReference type="Pfam" id="PF00884">
    <property type="entry name" value="Sulfatase"/>
    <property type="match status" value="1"/>
</dbReference>
<dbReference type="GO" id="GO:0016787">
    <property type="term" value="F:hydrolase activity"/>
    <property type="evidence" value="ECO:0007669"/>
    <property type="project" value="UniProtKB-KW"/>
</dbReference>
<reference evidence="4 5" key="1">
    <citation type="submission" date="2019-12" db="EMBL/GenBank/DDBJ databases">
        <title>Microbes associate with the intestines of laboratory mice.</title>
        <authorList>
            <person name="Navarre W."/>
            <person name="Wong E."/>
        </authorList>
    </citation>
    <scope>NUCLEOTIDE SEQUENCE [LARGE SCALE GENOMIC DNA]</scope>
    <source>
        <strain evidence="4 5">NM66_B29</strain>
    </source>
</reference>
<keyword evidence="2" id="KW-0812">Transmembrane</keyword>
<gene>
    <name evidence="4" type="ORF">GKZ27_02585</name>
</gene>